<dbReference type="PROSITE" id="PS50158">
    <property type="entry name" value="ZF_CCHC"/>
    <property type="match status" value="1"/>
</dbReference>
<dbReference type="SUPFAM" id="SSF57756">
    <property type="entry name" value="Retrovirus zinc finger-like domains"/>
    <property type="match status" value="1"/>
</dbReference>
<dbReference type="SMART" id="SM00343">
    <property type="entry name" value="ZnF_C2HC"/>
    <property type="match status" value="1"/>
</dbReference>
<feature type="compositionally biased region" description="Basic residues" evidence="2">
    <location>
        <begin position="40"/>
        <end position="52"/>
    </location>
</feature>
<evidence type="ECO:0000256" key="1">
    <source>
        <dbReference type="PROSITE-ProRule" id="PRU00047"/>
    </source>
</evidence>
<dbReference type="AlphaFoldDB" id="A0A6L2MSF4"/>
<feature type="region of interest" description="Disordered" evidence="2">
    <location>
        <begin position="22"/>
        <end position="53"/>
    </location>
</feature>
<keyword evidence="1" id="KW-0479">Metal-binding</keyword>
<evidence type="ECO:0000313" key="4">
    <source>
        <dbReference type="EMBL" id="GEU76903.1"/>
    </source>
</evidence>
<dbReference type="GO" id="GO:0003964">
    <property type="term" value="F:RNA-directed DNA polymerase activity"/>
    <property type="evidence" value="ECO:0007669"/>
    <property type="project" value="UniProtKB-KW"/>
</dbReference>
<dbReference type="InterPro" id="IPR036875">
    <property type="entry name" value="Znf_CCHC_sf"/>
</dbReference>
<organism evidence="4">
    <name type="scientific">Tanacetum cinerariifolium</name>
    <name type="common">Dalmatian daisy</name>
    <name type="synonym">Chrysanthemum cinerariifolium</name>
    <dbReference type="NCBI Taxonomy" id="118510"/>
    <lineage>
        <taxon>Eukaryota</taxon>
        <taxon>Viridiplantae</taxon>
        <taxon>Streptophyta</taxon>
        <taxon>Embryophyta</taxon>
        <taxon>Tracheophyta</taxon>
        <taxon>Spermatophyta</taxon>
        <taxon>Magnoliopsida</taxon>
        <taxon>eudicotyledons</taxon>
        <taxon>Gunneridae</taxon>
        <taxon>Pentapetalae</taxon>
        <taxon>asterids</taxon>
        <taxon>campanulids</taxon>
        <taxon>Asterales</taxon>
        <taxon>Asteraceae</taxon>
        <taxon>Asteroideae</taxon>
        <taxon>Anthemideae</taxon>
        <taxon>Anthemidinae</taxon>
        <taxon>Tanacetum</taxon>
    </lineage>
</organism>
<dbReference type="EMBL" id="BKCJ010007367">
    <property type="protein sequence ID" value="GEU76903.1"/>
    <property type="molecule type" value="Genomic_DNA"/>
</dbReference>
<gene>
    <name evidence="4" type="ORF">Tci_048881</name>
</gene>
<feature type="domain" description="CCHC-type" evidence="3">
    <location>
        <begin position="286"/>
        <end position="302"/>
    </location>
</feature>
<dbReference type="Pfam" id="PF00098">
    <property type="entry name" value="zf-CCHC"/>
    <property type="match status" value="1"/>
</dbReference>
<dbReference type="InterPro" id="IPR001878">
    <property type="entry name" value="Znf_CCHC"/>
</dbReference>
<accession>A0A6L2MSF4</accession>
<dbReference type="GO" id="GO:0003676">
    <property type="term" value="F:nucleic acid binding"/>
    <property type="evidence" value="ECO:0007669"/>
    <property type="project" value="InterPro"/>
</dbReference>
<dbReference type="GO" id="GO:0008270">
    <property type="term" value="F:zinc ion binding"/>
    <property type="evidence" value="ECO:0007669"/>
    <property type="project" value="UniProtKB-KW"/>
</dbReference>
<keyword evidence="4" id="KW-0548">Nucleotidyltransferase</keyword>
<sequence length="568" mass="66750">MKMHLPQLATTKNMQWPIGTSKSSLEEEENLSDNPTVTRRTSKRPRKTRKKTKDALSVAIQTTSLVIFQRILSTIRRRSWWVVGVIAEMTMKKFVSWHWKTRFMNYLEEQTDREAMINCIKNGLLNDIYSLIDINKTTKDLWDALARHMIGSEYGEQDSKSCSFKCGYSKDNCELNFKFLNNLQPEWKQYATMMRQNKNLMDIRIDALYNILKQNQGDVNDVIGLKKKIVVVTSDPLALIAEKMKVSKKKEKVVVSSDSEGKFIKSNDKKVKKKDDEKKRDMSKVKCYNCKKEGHFAKDCKKVKVKDYEYYKTKMLLAKKDKDKQIEKVLSDSEASSSSVDDKISEVSYYLSEFESESKYESLEYYDNTTTYGLFVNDNDDQEIFHDCENFLENLIESQIDHNESAVDHNYSEGIDKLIRNFNKKIAKCLKPTTFEMKNNELNEQMKVLIEKNDDLLAQTNVLKDQLQVKHVVIDTHVECQEKYAKLNAERYEYLIRYSAYFDNDKQHKKQIADQEILYDKMSVQLVELDKHVRDLKNTILEKDFKISELKECMRNKDLEIEKCLERV</sequence>
<keyword evidence="1" id="KW-0862">Zinc</keyword>
<keyword evidence="4" id="KW-0695">RNA-directed DNA polymerase</keyword>
<evidence type="ECO:0000259" key="3">
    <source>
        <dbReference type="PROSITE" id="PS50158"/>
    </source>
</evidence>
<proteinExistence type="predicted"/>
<keyword evidence="4" id="KW-0808">Transferase</keyword>
<keyword evidence="1" id="KW-0863">Zinc-finger</keyword>
<comment type="caution">
    <text evidence="4">The sequence shown here is derived from an EMBL/GenBank/DDBJ whole genome shotgun (WGS) entry which is preliminary data.</text>
</comment>
<protein>
    <submittedName>
        <fullName evidence="4">RNA-directed DNA polymerase, eukaryota</fullName>
    </submittedName>
</protein>
<name>A0A6L2MSF4_TANCI</name>
<evidence type="ECO:0000256" key="2">
    <source>
        <dbReference type="SAM" id="MobiDB-lite"/>
    </source>
</evidence>
<reference evidence="4" key="1">
    <citation type="journal article" date="2019" name="Sci. Rep.">
        <title>Draft genome of Tanacetum cinerariifolium, the natural source of mosquito coil.</title>
        <authorList>
            <person name="Yamashiro T."/>
            <person name="Shiraishi A."/>
            <person name="Satake H."/>
            <person name="Nakayama K."/>
        </authorList>
    </citation>
    <scope>NUCLEOTIDE SEQUENCE</scope>
</reference>
<dbReference type="Gene3D" id="4.10.60.10">
    <property type="entry name" value="Zinc finger, CCHC-type"/>
    <property type="match status" value="1"/>
</dbReference>